<gene>
    <name evidence="1" type="ORF">S03H2_03668</name>
</gene>
<sequence>MTNNKNYRKITLECAVCKTKFELWIAETNWFTPEFADYLRKNFYRFCPVCKALDELEKEEK</sequence>
<protein>
    <submittedName>
        <fullName evidence="1">Uncharacterized protein</fullName>
    </submittedName>
</protein>
<reference evidence="1" key="1">
    <citation type="journal article" date="2014" name="Front. Microbiol.">
        <title>High frequency of phylogenetically diverse reductive dehalogenase-homologous genes in deep subseafloor sedimentary metagenomes.</title>
        <authorList>
            <person name="Kawai M."/>
            <person name="Futagami T."/>
            <person name="Toyoda A."/>
            <person name="Takaki Y."/>
            <person name="Nishi S."/>
            <person name="Hori S."/>
            <person name="Arai W."/>
            <person name="Tsubouchi T."/>
            <person name="Morono Y."/>
            <person name="Uchiyama I."/>
            <person name="Ito T."/>
            <person name="Fujiyama A."/>
            <person name="Inagaki F."/>
            <person name="Takami H."/>
        </authorList>
    </citation>
    <scope>NUCLEOTIDE SEQUENCE</scope>
    <source>
        <strain evidence="1">Expedition CK06-06</strain>
    </source>
</reference>
<proteinExistence type="predicted"/>
<dbReference type="AlphaFoldDB" id="X1FEQ3"/>
<name>X1FEQ3_9ZZZZ</name>
<organism evidence="1">
    <name type="scientific">marine sediment metagenome</name>
    <dbReference type="NCBI Taxonomy" id="412755"/>
    <lineage>
        <taxon>unclassified sequences</taxon>
        <taxon>metagenomes</taxon>
        <taxon>ecological metagenomes</taxon>
    </lineage>
</organism>
<dbReference type="EMBL" id="BARU01001378">
    <property type="protein sequence ID" value="GAH30980.1"/>
    <property type="molecule type" value="Genomic_DNA"/>
</dbReference>
<comment type="caution">
    <text evidence="1">The sequence shown here is derived from an EMBL/GenBank/DDBJ whole genome shotgun (WGS) entry which is preliminary data.</text>
</comment>
<accession>X1FEQ3</accession>
<evidence type="ECO:0000313" key="1">
    <source>
        <dbReference type="EMBL" id="GAH30980.1"/>
    </source>
</evidence>
<dbReference type="SUPFAM" id="SSF161234">
    <property type="entry name" value="E7 C-terminal domain-like"/>
    <property type="match status" value="1"/>
</dbReference>